<dbReference type="Proteomes" id="UP000178098">
    <property type="component" value="Unassembled WGS sequence"/>
</dbReference>
<organism evidence="2 3">
    <name type="scientific">Candidatus Roizmanbacteria bacterium RIFCSPHIGHO2_02_FULL_43_11</name>
    <dbReference type="NCBI Taxonomy" id="1802043"/>
    <lineage>
        <taxon>Bacteria</taxon>
        <taxon>Candidatus Roizmaniibacteriota</taxon>
    </lineage>
</organism>
<evidence type="ECO:0000313" key="3">
    <source>
        <dbReference type="Proteomes" id="UP000178098"/>
    </source>
</evidence>
<sequence>MLDSSQILIIAAITIMTAILTVIGVQLILVLKDIKKILGRVNALIDAIEGIGFSITHGSAEIIGFITGVKKLLGIVDAIAEKSKRKKHGTSK</sequence>
<name>A0A1F7HK21_9BACT</name>
<keyword evidence="1" id="KW-0812">Transmembrane</keyword>
<reference evidence="2 3" key="1">
    <citation type="journal article" date="2016" name="Nat. Commun.">
        <title>Thousands of microbial genomes shed light on interconnected biogeochemical processes in an aquifer system.</title>
        <authorList>
            <person name="Anantharaman K."/>
            <person name="Brown C.T."/>
            <person name="Hug L.A."/>
            <person name="Sharon I."/>
            <person name="Castelle C.J."/>
            <person name="Probst A.J."/>
            <person name="Thomas B.C."/>
            <person name="Singh A."/>
            <person name="Wilkins M.J."/>
            <person name="Karaoz U."/>
            <person name="Brodie E.L."/>
            <person name="Williams K.H."/>
            <person name="Hubbard S.S."/>
            <person name="Banfield J.F."/>
        </authorList>
    </citation>
    <scope>NUCLEOTIDE SEQUENCE [LARGE SCALE GENOMIC DNA]</scope>
</reference>
<evidence type="ECO:0000256" key="1">
    <source>
        <dbReference type="SAM" id="Phobius"/>
    </source>
</evidence>
<dbReference type="EMBL" id="MFZT01000016">
    <property type="protein sequence ID" value="OGK31455.1"/>
    <property type="molecule type" value="Genomic_DNA"/>
</dbReference>
<dbReference type="AlphaFoldDB" id="A0A1F7HK21"/>
<protein>
    <submittedName>
        <fullName evidence="2">Uncharacterized protein</fullName>
    </submittedName>
</protein>
<feature type="transmembrane region" description="Helical" evidence="1">
    <location>
        <begin position="6"/>
        <end position="31"/>
    </location>
</feature>
<proteinExistence type="predicted"/>
<keyword evidence="1" id="KW-0472">Membrane</keyword>
<gene>
    <name evidence="2" type="ORF">A3D08_02415</name>
</gene>
<accession>A0A1F7HK21</accession>
<keyword evidence="1" id="KW-1133">Transmembrane helix</keyword>
<evidence type="ECO:0000313" key="2">
    <source>
        <dbReference type="EMBL" id="OGK31455.1"/>
    </source>
</evidence>
<comment type="caution">
    <text evidence="2">The sequence shown here is derived from an EMBL/GenBank/DDBJ whole genome shotgun (WGS) entry which is preliminary data.</text>
</comment>